<dbReference type="GO" id="GO:0003676">
    <property type="term" value="F:nucleic acid binding"/>
    <property type="evidence" value="ECO:0007669"/>
    <property type="project" value="InterPro"/>
</dbReference>
<dbReference type="SUPFAM" id="SSF53098">
    <property type="entry name" value="Ribonuclease H-like"/>
    <property type="match status" value="1"/>
</dbReference>
<dbReference type="Pfam" id="PF13456">
    <property type="entry name" value="RVT_3"/>
    <property type="match status" value="1"/>
</dbReference>
<feature type="domain" description="RNase H type-1" evidence="1">
    <location>
        <begin position="190"/>
        <end position="311"/>
    </location>
</feature>
<dbReference type="OrthoDB" id="1113315at2759"/>
<feature type="domain" description="Reverse transcriptase zinc-binding" evidence="2">
    <location>
        <begin position="14"/>
        <end position="83"/>
    </location>
</feature>
<gene>
    <name evidence="3" type="ORF">Bca52824_066140</name>
</gene>
<evidence type="ECO:0000259" key="1">
    <source>
        <dbReference type="Pfam" id="PF13456"/>
    </source>
</evidence>
<organism evidence="3 4">
    <name type="scientific">Brassica carinata</name>
    <name type="common">Ethiopian mustard</name>
    <name type="synonym">Abyssinian cabbage</name>
    <dbReference type="NCBI Taxonomy" id="52824"/>
    <lineage>
        <taxon>Eukaryota</taxon>
        <taxon>Viridiplantae</taxon>
        <taxon>Streptophyta</taxon>
        <taxon>Embryophyta</taxon>
        <taxon>Tracheophyta</taxon>
        <taxon>Spermatophyta</taxon>
        <taxon>Magnoliopsida</taxon>
        <taxon>eudicotyledons</taxon>
        <taxon>Gunneridae</taxon>
        <taxon>Pentapetalae</taxon>
        <taxon>rosids</taxon>
        <taxon>malvids</taxon>
        <taxon>Brassicales</taxon>
        <taxon>Brassicaceae</taxon>
        <taxon>Brassiceae</taxon>
        <taxon>Brassica</taxon>
    </lineage>
</organism>
<keyword evidence="4" id="KW-1185">Reference proteome</keyword>
<dbReference type="AlphaFoldDB" id="A0A8X7QNE4"/>
<dbReference type="EMBL" id="JAAMPC010000013">
    <property type="protein sequence ID" value="KAG2271585.1"/>
    <property type="molecule type" value="Genomic_DNA"/>
</dbReference>
<dbReference type="InterPro" id="IPR044730">
    <property type="entry name" value="RNase_H-like_dom_plant"/>
</dbReference>
<name>A0A8X7QNE4_BRACI</name>
<dbReference type="Gene3D" id="3.30.420.10">
    <property type="entry name" value="Ribonuclease H-like superfamily/Ribonuclease H"/>
    <property type="match status" value="1"/>
</dbReference>
<evidence type="ECO:0000313" key="3">
    <source>
        <dbReference type="EMBL" id="KAG2271585.1"/>
    </source>
</evidence>
<dbReference type="Proteomes" id="UP000886595">
    <property type="component" value="Unassembled WGS sequence"/>
</dbReference>
<dbReference type="PANTHER" id="PTHR47074:SF78">
    <property type="entry name" value="GB|AAF30348.1-RELATED"/>
    <property type="match status" value="1"/>
</dbReference>
<dbReference type="InterPro" id="IPR026960">
    <property type="entry name" value="RVT-Znf"/>
</dbReference>
<comment type="caution">
    <text evidence="3">The sequence shown here is derived from an EMBL/GenBank/DDBJ whole genome shotgun (WGS) entry which is preliminary data.</text>
</comment>
<dbReference type="Pfam" id="PF13966">
    <property type="entry name" value="zf-RVT"/>
    <property type="match status" value="1"/>
</dbReference>
<protein>
    <recommendedName>
        <fullName evidence="5">RNase H type-1 domain-containing protein</fullName>
    </recommendedName>
</protein>
<evidence type="ECO:0000313" key="4">
    <source>
        <dbReference type="Proteomes" id="UP000886595"/>
    </source>
</evidence>
<dbReference type="InterPro" id="IPR036397">
    <property type="entry name" value="RNaseH_sf"/>
</dbReference>
<reference evidence="3 4" key="1">
    <citation type="submission" date="2020-02" db="EMBL/GenBank/DDBJ databases">
        <authorList>
            <person name="Ma Q."/>
            <person name="Huang Y."/>
            <person name="Song X."/>
            <person name="Pei D."/>
        </authorList>
    </citation>
    <scope>NUCLEOTIDE SEQUENCE [LARGE SCALE GENOMIC DNA]</scope>
    <source>
        <strain evidence="3">Sxm20200214</strain>
        <tissue evidence="3">Leaf</tissue>
    </source>
</reference>
<evidence type="ECO:0000259" key="2">
    <source>
        <dbReference type="Pfam" id="PF13966"/>
    </source>
</evidence>
<dbReference type="InterPro" id="IPR012337">
    <property type="entry name" value="RNaseH-like_sf"/>
</dbReference>
<proteinExistence type="predicted"/>
<accession>A0A8X7QNE4</accession>
<dbReference type="InterPro" id="IPR052929">
    <property type="entry name" value="RNase_H-like_EbsB-rel"/>
</dbReference>
<sequence length="339" mass="39472">MYSKDDPIEPPQGSFQLKNQIWDLEILLKIQHFLWKAVSGALSTFVQMCSRGININPICQRCCLEEETINHVLFLCLHAFATWRCSGLPLHGIQSTDLEQNIAELFNMLHRRNIPSSISKLSFWLIWYILKSRNEFLLAQRNVHPMEDVKRAMDRNEEWNNTFVSARVNVVRQVRNSKWEPPPVGWLKCNFDSSFRREDKIGGIGWIVRDEKGHFLKAGMVIQENVTSPLQAEALAFLFALQQIWINGWRRVWFEGGSSELARIINTVVQDHACLGNILYDIRHWMSKLTSCSLDSVNRERNMDADVLSKRIVGVNDNVVVYNSPPLWLVYYLYWPYTT</sequence>
<dbReference type="CDD" id="cd06222">
    <property type="entry name" value="RNase_H_like"/>
    <property type="match status" value="1"/>
</dbReference>
<dbReference type="InterPro" id="IPR002156">
    <property type="entry name" value="RNaseH_domain"/>
</dbReference>
<dbReference type="GO" id="GO:0004523">
    <property type="term" value="F:RNA-DNA hybrid ribonuclease activity"/>
    <property type="evidence" value="ECO:0007669"/>
    <property type="project" value="InterPro"/>
</dbReference>
<evidence type="ECO:0008006" key="5">
    <source>
        <dbReference type="Google" id="ProtNLM"/>
    </source>
</evidence>
<dbReference type="PANTHER" id="PTHR47074">
    <property type="entry name" value="BNAC02G40300D PROTEIN"/>
    <property type="match status" value="1"/>
</dbReference>